<keyword evidence="3" id="KW-1185">Reference proteome</keyword>
<reference evidence="2 3" key="1">
    <citation type="submission" date="2024-06" db="EMBL/GenBank/DDBJ databases">
        <authorList>
            <person name="Pan Q."/>
            <person name="Wen M."/>
            <person name="Jouanno E."/>
            <person name="Zahm M."/>
            <person name="Klopp C."/>
            <person name="Cabau C."/>
            <person name="Louis A."/>
            <person name="Berthelot C."/>
            <person name="Parey E."/>
            <person name="Roest Crollius H."/>
            <person name="Montfort J."/>
            <person name="Robinson-Rechavi M."/>
            <person name="Bouchez O."/>
            <person name="Lampietro C."/>
            <person name="Lopez Roques C."/>
            <person name="Donnadieu C."/>
            <person name="Postlethwait J."/>
            <person name="Bobe J."/>
            <person name="Verreycken H."/>
            <person name="Guiguen Y."/>
        </authorList>
    </citation>
    <scope>NUCLEOTIDE SEQUENCE [LARGE SCALE GENOMIC DNA]</scope>
    <source>
        <strain evidence="2">Up_M1</strain>
        <tissue evidence="2">Testis</tissue>
    </source>
</reference>
<organism evidence="2 3">
    <name type="scientific">Umbra pygmaea</name>
    <name type="common">Eastern mudminnow</name>
    <dbReference type="NCBI Taxonomy" id="75934"/>
    <lineage>
        <taxon>Eukaryota</taxon>
        <taxon>Metazoa</taxon>
        <taxon>Chordata</taxon>
        <taxon>Craniata</taxon>
        <taxon>Vertebrata</taxon>
        <taxon>Euteleostomi</taxon>
        <taxon>Actinopterygii</taxon>
        <taxon>Neopterygii</taxon>
        <taxon>Teleostei</taxon>
        <taxon>Protacanthopterygii</taxon>
        <taxon>Esociformes</taxon>
        <taxon>Umbridae</taxon>
        <taxon>Umbra</taxon>
    </lineage>
</organism>
<dbReference type="Proteomes" id="UP001557470">
    <property type="component" value="Unassembled WGS sequence"/>
</dbReference>
<evidence type="ECO:0000313" key="3">
    <source>
        <dbReference type="Proteomes" id="UP001557470"/>
    </source>
</evidence>
<accession>A0ABD0WRY8</accession>
<dbReference type="EMBL" id="JAGEUA010000005">
    <property type="protein sequence ID" value="KAL0979589.1"/>
    <property type="molecule type" value="Genomic_DNA"/>
</dbReference>
<proteinExistence type="predicted"/>
<gene>
    <name evidence="2" type="ORF">UPYG_G00186980</name>
</gene>
<feature type="region of interest" description="Disordered" evidence="1">
    <location>
        <begin position="1"/>
        <end position="24"/>
    </location>
</feature>
<comment type="caution">
    <text evidence="2">The sequence shown here is derived from an EMBL/GenBank/DDBJ whole genome shotgun (WGS) entry which is preliminary data.</text>
</comment>
<feature type="compositionally biased region" description="Polar residues" evidence="1">
    <location>
        <begin position="1"/>
        <end position="19"/>
    </location>
</feature>
<protein>
    <submittedName>
        <fullName evidence="2">Uncharacterized protein</fullName>
    </submittedName>
</protein>
<feature type="region of interest" description="Disordered" evidence="1">
    <location>
        <begin position="83"/>
        <end position="116"/>
    </location>
</feature>
<evidence type="ECO:0000313" key="2">
    <source>
        <dbReference type="EMBL" id="KAL0979589.1"/>
    </source>
</evidence>
<sequence>MSDSSPVPIVSAQSGSGLATLSPGWLSRGLSEHNALLHSGSSHIPAPVTRISSEPFLGYSHSDSQGHGSPYCSLRDQLLSPYAARARSPRTALPQIGPGPLHLPPPPQQSRTVPNGYHFNFGGNANGNLGSDSGVRASRYYNEADEDEWC</sequence>
<evidence type="ECO:0000256" key="1">
    <source>
        <dbReference type="SAM" id="MobiDB-lite"/>
    </source>
</evidence>
<dbReference type="AlphaFoldDB" id="A0ABD0WRY8"/>
<name>A0ABD0WRY8_UMBPY</name>